<name>A0AAE0ZCY1_9GAST</name>
<proteinExistence type="predicted"/>
<reference evidence="2" key="1">
    <citation type="journal article" date="2023" name="G3 (Bethesda)">
        <title>A reference genome for the long-term kleptoplast-retaining sea slug Elysia crispata morphotype clarki.</title>
        <authorList>
            <person name="Eastman K.E."/>
            <person name="Pendleton A.L."/>
            <person name="Shaikh M.A."/>
            <person name="Suttiyut T."/>
            <person name="Ogas R."/>
            <person name="Tomko P."/>
            <person name="Gavelis G."/>
            <person name="Widhalm J.R."/>
            <person name="Wisecaver J.H."/>
        </authorList>
    </citation>
    <scope>NUCLEOTIDE SEQUENCE</scope>
    <source>
        <strain evidence="2">ECLA1</strain>
    </source>
</reference>
<organism evidence="2 3">
    <name type="scientific">Elysia crispata</name>
    <name type="common">lettuce slug</name>
    <dbReference type="NCBI Taxonomy" id="231223"/>
    <lineage>
        <taxon>Eukaryota</taxon>
        <taxon>Metazoa</taxon>
        <taxon>Spiralia</taxon>
        <taxon>Lophotrochozoa</taxon>
        <taxon>Mollusca</taxon>
        <taxon>Gastropoda</taxon>
        <taxon>Heterobranchia</taxon>
        <taxon>Euthyneura</taxon>
        <taxon>Panpulmonata</taxon>
        <taxon>Sacoglossa</taxon>
        <taxon>Placobranchoidea</taxon>
        <taxon>Plakobranchidae</taxon>
        <taxon>Elysia</taxon>
    </lineage>
</organism>
<dbReference type="EMBL" id="JAWDGP010004234">
    <property type="protein sequence ID" value="KAK3766406.1"/>
    <property type="molecule type" value="Genomic_DNA"/>
</dbReference>
<dbReference type="AlphaFoldDB" id="A0AAE0ZCY1"/>
<keyword evidence="3" id="KW-1185">Reference proteome</keyword>
<dbReference type="Proteomes" id="UP001283361">
    <property type="component" value="Unassembled WGS sequence"/>
</dbReference>
<accession>A0AAE0ZCY1</accession>
<feature type="region of interest" description="Disordered" evidence="1">
    <location>
        <begin position="1"/>
        <end position="20"/>
    </location>
</feature>
<sequence>MGKKSEAAPAKTEEEEQPARAIWHTELSQGQARAPAAHTTGTADCLLRRHSRWARKWAEINLGDEDFIDVRRLARAAARVWG</sequence>
<evidence type="ECO:0000313" key="2">
    <source>
        <dbReference type="EMBL" id="KAK3766406.1"/>
    </source>
</evidence>
<evidence type="ECO:0000313" key="3">
    <source>
        <dbReference type="Proteomes" id="UP001283361"/>
    </source>
</evidence>
<comment type="caution">
    <text evidence="2">The sequence shown here is derived from an EMBL/GenBank/DDBJ whole genome shotgun (WGS) entry which is preliminary data.</text>
</comment>
<evidence type="ECO:0000256" key="1">
    <source>
        <dbReference type="SAM" id="MobiDB-lite"/>
    </source>
</evidence>
<gene>
    <name evidence="2" type="ORF">RRG08_056080</name>
</gene>
<protein>
    <submittedName>
        <fullName evidence="2">Uncharacterized protein</fullName>
    </submittedName>
</protein>